<evidence type="ECO:0000313" key="1">
    <source>
        <dbReference type="EMBL" id="AWB50859.1"/>
    </source>
</evidence>
<dbReference type="KEGG" id="geh:HYN69_19995"/>
<keyword evidence="1" id="KW-0614">Plasmid</keyword>
<evidence type="ECO:0000313" key="2">
    <source>
        <dbReference type="Proteomes" id="UP000244496"/>
    </source>
</evidence>
<dbReference type="Proteomes" id="UP000244496">
    <property type="component" value="Plasmid unnamed2"/>
</dbReference>
<accession>A0A2S0USR4</accession>
<name>A0A2S0USR4_9RHOB</name>
<protein>
    <recommendedName>
        <fullName evidence="3">GTPase</fullName>
    </recommendedName>
</protein>
<sequence length="109" mass="11801">MTSFVHLIEGDSAEARRARIADLARSSRNPPLILTETGDVPCTPLDWLMGPGCTCCLPDSHPRQRLLRAASQPLAMRILIDAGPPAVADRIIAILRAMPVRLHISILGT</sequence>
<dbReference type="EMBL" id="CP028920">
    <property type="protein sequence ID" value="AWB50859.1"/>
    <property type="molecule type" value="Genomic_DNA"/>
</dbReference>
<dbReference type="AlphaFoldDB" id="A0A2S0USR4"/>
<evidence type="ECO:0008006" key="3">
    <source>
        <dbReference type="Google" id="ProtNLM"/>
    </source>
</evidence>
<geneLocation type="plasmid" evidence="1">
    <name>unnamed2</name>
</geneLocation>
<organism evidence="1 2">
    <name type="scientific">Paragemmobacter aquarius</name>
    <dbReference type="NCBI Taxonomy" id="2169400"/>
    <lineage>
        <taxon>Bacteria</taxon>
        <taxon>Pseudomonadati</taxon>
        <taxon>Pseudomonadota</taxon>
        <taxon>Alphaproteobacteria</taxon>
        <taxon>Rhodobacterales</taxon>
        <taxon>Paracoccaceae</taxon>
        <taxon>Paragemmobacter</taxon>
    </lineage>
</organism>
<dbReference type="RefSeq" id="WP_108437647.1">
    <property type="nucleotide sequence ID" value="NZ_CP028920.1"/>
</dbReference>
<keyword evidence="2" id="KW-1185">Reference proteome</keyword>
<proteinExistence type="predicted"/>
<gene>
    <name evidence="1" type="ORF">HYN69_19995</name>
</gene>
<reference evidence="1 2" key="1">
    <citation type="submission" date="2018-04" db="EMBL/GenBank/DDBJ databases">
        <title>Genome sequencing of Gemmobacter.</title>
        <authorList>
            <person name="Yi H."/>
            <person name="Baek M.-G."/>
        </authorList>
    </citation>
    <scope>NUCLEOTIDE SEQUENCE [LARGE SCALE GENOMIC DNA]</scope>
    <source>
        <strain evidence="1 2">HYN0069</strain>
        <plasmid evidence="2">Plasmid unnamed2</plasmid>
    </source>
</reference>